<name>C7IWY1_ORYSJ</name>
<evidence type="ECO:0000313" key="1">
    <source>
        <dbReference type="EMBL" id="BAH91369.1"/>
    </source>
</evidence>
<organism evidence="1 2">
    <name type="scientific">Oryza sativa subsp. japonica</name>
    <name type="common">Rice</name>
    <dbReference type="NCBI Taxonomy" id="39947"/>
    <lineage>
        <taxon>Eukaryota</taxon>
        <taxon>Viridiplantae</taxon>
        <taxon>Streptophyta</taxon>
        <taxon>Embryophyta</taxon>
        <taxon>Tracheophyta</taxon>
        <taxon>Spermatophyta</taxon>
        <taxon>Magnoliopsida</taxon>
        <taxon>Liliopsida</taxon>
        <taxon>Poales</taxon>
        <taxon>Poaceae</taxon>
        <taxon>BOP clade</taxon>
        <taxon>Oryzoideae</taxon>
        <taxon>Oryzeae</taxon>
        <taxon>Oryzinae</taxon>
        <taxon>Oryza</taxon>
        <taxon>Oryza sativa</taxon>
    </lineage>
</organism>
<accession>C7IWY1</accession>
<dbReference type="AlphaFoldDB" id="C7IWY1"/>
<dbReference type="EMBL" id="AP008207">
    <property type="protein sequence ID" value="BAH91369.1"/>
    <property type="molecule type" value="Genomic_DNA"/>
</dbReference>
<reference evidence="1 2" key="1">
    <citation type="journal article" date="2005" name="Nature">
        <title>The map-based sequence of the rice genome.</title>
        <authorList>
            <consortium name="International rice genome sequencing project (IRGSP)"/>
            <person name="Matsumoto T."/>
            <person name="Wu J."/>
            <person name="Kanamori H."/>
            <person name="Katayose Y."/>
            <person name="Fujisawa M."/>
            <person name="Namiki N."/>
            <person name="Mizuno H."/>
            <person name="Yamamoto K."/>
            <person name="Antonio B.A."/>
            <person name="Baba T."/>
            <person name="Sakata K."/>
            <person name="Nagamura Y."/>
            <person name="Aoki H."/>
            <person name="Arikawa K."/>
            <person name="Arita K."/>
            <person name="Bito T."/>
            <person name="Chiden Y."/>
            <person name="Fujitsuka N."/>
            <person name="Fukunaka R."/>
            <person name="Hamada M."/>
            <person name="Harada C."/>
            <person name="Hayashi A."/>
            <person name="Hijishita S."/>
            <person name="Honda M."/>
            <person name="Hosokawa S."/>
            <person name="Ichikawa Y."/>
            <person name="Idonuma A."/>
            <person name="Iijima M."/>
            <person name="Ikeda M."/>
            <person name="Ikeno M."/>
            <person name="Ito K."/>
            <person name="Ito S."/>
            <person name="Ito T."/>
            <person name="Ito Y."/>
            <person name="Ito Y."/>
            <person name="Iwabuchi A."/>
            <person name="Kamiya K."/>
            <person name="Karasawa W."/>
            <person name="Kurita K."/>
            <person name="Katagiri S."/>
            <person name="Kikuta A."/>
            <person name="Kobayashi H."/>
            <person name="Kobayashi N."/>
            <person name="Machita K."/>
            <person name="Maehara T."/>
            <person name="Masukawa M."/>
            <person name="Mizubayashi T."/>
            <person name="Mukai Y."/>
            <person name="Nagasaki H."/>
            <person name="Nagata Y."/>
            <person name="Naito S."/>
            <person name="Nakashima M."/>
            <person name="Nakama Y."/>
            <person name="Nakamichi Y."/>
            <person name="Nakamura M."/>
            <person name="Meguro A."/>
            <person name="Negishi M."/>
            <person name="Ohta I."/>
            <person name="Ohta T."/>
            <person name="Okamoto M."/>
            <person name="Ono N."/>
            <person name="Saji S."/>
            <person name="Sakaguchi M."/>
            <person name="Sakai K."/>
            <person name="Shibata M."/>
            <person name="Shimokawa T."/>
            <person name="Song J."/>
            <person name="Takazaki Y."/>
            <person name="Terasawa K."/>
            <person name="Tsugane M."/>
            <person name="Tsuji K."/>
            <person name="Ueda S."/>
            <person name="Waki K."/>
            <person name="Yamagata H."/>
            <person name="Yamamoto M."/>
            <person name="Yamamoto S."/>
            <person name="Yamane H."/>
            <person name="Yoshiki S."/>
            <person name="Yoshihara R."/>
            <person name="Yukawa K."/>
            <person name="Zhong H."/>
            <person name="Yano M."/>
            <person name="Yuan Q."/>
            <person name="Ouyang S."/>
            <person name="Liu J."/>
            <person name="Jones K.M."/>
            <person name="Gansberger K."/>
            <person name="Moffat K."/>
            <person name="Hill J."/>
            <person name="Bera J."/>
            <person name="Fadrosh D."/>
            <person name="Jin S."/>
            <person name="Johri S."/>
            <person name="Kim M."/>
            <person name="Overton L."/>
            <person name="Reardon M."/>
            <person name="Tsitrin T."/>
            <person name="Vuong H."/>
            <person name="Weaver B."/>
            <person name="Ciecko A."/>
            <person name="Tallon L."/>
            <person name="Jackson J."/>
            <person name="Pai G."/>
            <person name="Aken S.V."/>
            <person name="Utterback T."/>
            <person name="Reidmuller S."/>
            <person name="Feldblyum T."/>
            <person name="Hsiao J."/>
            <person name="Zismann V."/>
            <person name="Iobst S."/>
            <person name="de Vazeille A.R."/>
            <person name="Buell C.R."/>
            <person name="Ying K."/>
            <person name="Li Y."/>
            <person name="Lu T."/>
            <person name="Huang Y."/>
            <person name="Zhao Q."/>
            <person name="Feng Q."/>
            <person name="Zhang L."/>
            <person name="Zhu J."/>
            <person name="Weng Q."/>
            <person name="Mu J."/>
            <person name="Lu Y."/>
            <person name="Fan D."/>
            <person name="Liu Y."/>
            <person name="Guan J."/>
            <person name="Zhang Y."/>
            <person name="Yu S."/>
            <person name="Liu X."/>
            <person name="Zhang Y."/>
            <person name="Hong G."/>
            <person name="Han B."/>
            <person name="Choisne N."/>
            <person name="Demange N."/>
            <person name="Orjeda G."/>
            <person name="Samain S."/>
            <person name="Cattolico L."/>
            <person name="Pelletier E."/>
            <person name="Couloux A."/>
            <person name="Segurens B."/>
            <person name="Wincker P."/>
            <person name="D'Hont A."/>
            <person name="Scarpelli C."/>
            <person name="Weissenbach J."/>
            <person name="Salanoubat M."/>
            <person name="Quetier F."/>
            <person name="Yu Y."/>
            <person name="Kim H.R."/>
            <person name="Rambo T."/>
            <person name="Currie J."/>
            <person name="Collura K."/>
            <person name="Luo M."/>
            <person name="Yang T."/>
            <person name="Ammiraju J.S.S."/>
            <person name="Engler F."/>
            <person name="Soderlund C."/>
            <person name="Wing R.A."/>
            <person name="Palmer L.E."/>
            <person name="de la Bastide M."/>
            <person name="Spiegel L."/>
            <person name="Nascimento L."/>
            <person name="Zutavern T."/>
            <person name="O'Shaughnessy A."/>
            <person name="Dike S."/>
            <person name="Dedhia N."/>
            <person name="Preston R."/>
            <person name="Balija V."/>
            <person name="McCombie W.R."/>
            <person name="Chow T."/>
            <person name="Chen H."/>
            <person name="Chung M."/>
            <person name="Chen C."/>
            <person name="Shaw J."/>
            <person name="Wu H."/>
            <person name="Hsiao K."/>
            <person name="Chao Y."/>
            <person name="Chu M."/>
            <person name="Cheng C."/>
            <person name="Hour A."/>
            <person name="Lee P."/>
            <person name="Lin S."/>
            <person name="Lin Y."/>
            <person name="Liou J."/>
            <person name="Liu S."/>
            <person name="Hsing Y."/>
            <person name="Raghuvanshi S."/>
            <person name="Mohanty A."/>
            <person name="Bharti A.K."/>
            <person name="Gaur A."/>
            <person name="Gupta V."/>
            <person name="Kumar D."/>
            <person name="Ravi V."/>
            <person name="Vij S."/>
            <person name="Kapur A."/>
            <person name="Khurana P."/>
            <person name="Khurana P."/>
            <person name="Khurana J.P."/>
            <person name="Tyagi A.K."/>
            <person name="Gaikwad K."/>
            <person name="Singh A."/>
            <person name="Dalal V."/>
            <person name="Srivastava S."/>
            <person name="Dixit A."/>
            <person name="Pal A.K."/>
            <person name="Ghazi I.A."/>
            <person name="Yadav M."/>
            <person name="Pandit A."/>
            <person name="Bhargava A."/>
            <person name="Sureshbabu K."/>
            <person name="Batra K."/>
            <person name="Sharma T.R."/>
            <person name="Mohapatra T."/>
            <person name="Singh N.K."/>
            <person name="Messing J."/>
            <person name="Nelson A.B."/>
            <person name="Fuks G."/>
            <person name="Kavchok S."/>
            <person name="Keizer G."/>
            <person name="Linton E."/>
            <person name="Llaca V."/>
            <person name="Song R."/>
            <person name="Tanyolac B."/>
            <person name="Young S."/>
            <person name="Ho-Il K."/>
            <person name="Hahn J.H."/>
            <person name="Sangsakoo G."/>
            <person name="Vanavichit A."/>
            <person name="de Mattos Luiz.A.T."/>
            <person name="Zimmer P.D."/>
            <person name="Malone G."/>
            <person name="Dellagostin O."/>
            <person name="de Oliveira A.C."/>
            <person name="Bevan M."/>
            <person name="Bancroft I."/>
            <person name="Minx P."/>
            <person name="Cordum H."/>
            <person name="Wilson R."/>
            <person name="Cheng Z."/>
            <person name="Jin W."/>
            <person name="Jiang J."/>
            <person name="Leong S.A."/>
            <person name="Iwama H."/>
            <person name="Gojobori T."/>
            <person name="Itoh T."/>
            <person name="Niimura Y."/>
            <person name="Fujii Y."/>
            <person name="Habara T."/>
            <person name="Sakai H."/>
            <person name="Sato Y."/>
            <person name="Wilson G."/>
            <person name="Kumar K."/>
            <person name="McCouch S."/>
            <person name="Juretic N."/>
            <person name="Hoen D."/>
            <person name="Wright S."/>
            <person name="Bruskiewich R."/>
            <person name="Bureau T."/>
            <person name="Miyao A."/>
            <person name="Hirochika H."/>
            <person name="Nishikawa T."/>
            <person name="Kadowaki K."/>
            <person name="Sugiura M."/>
            <person name="Burr B."/>
            <person name="Sasaki T."/>
        </authorList>
    </citation>
    <scope>NUCLEOTIDE SEQUENCE [LARGE SCALE GENOMIC DNA]</scope>
    <source>
        <strain evidence="2">cv. Nipponbare</strain>
    </source>
</reference>
<sequence>MCVSCSDNGETGGAVVPSCPSDHRDVRLFLVVAMDPEEPDAILLAVAGKQGRHCHNTAIVVILQAGDENSLKLPSQWHPELFLAVEPLVDDGRRAGLERSRPRQDAQPAAGVVADWAVAGEDGVLRRRNAGSFCRRGYGGVERHGLVGAMGGERGFVARRPAAGCRVYRGQQERECNAGLGEDATTRWTRFPIASRLGHTFEERPKVDAVLGGVQPGAPHPARFGCSSVLSTTICHGTRRNAITGFPLLGPNVGKTGR</sequence>
<reference evidence="2" key="2">
    <citation type="journal article" date="2008" name="Nucleic Acids Res.">
        <title>The rice annotation project database (RAP-DB): 2008 update.</title>
        <authorList>
            <consortium name="The rice annotation project (RAP)"/>
        </authorList>
    </citation>
    <scope>GENOME REANNOTATION</scope>
    <source>
        <strain evidence="2">cv. Nipponbare</strain>
    </source>
</reference>
<evidence type="ECO:0000313" key="2">
    <source>
        <dbReference type="Proteomes" id="UP000000763"/>
    </source>
</evidence>
<dbReference type="KEGG" id="dosa:Os01g0837401"/>
<proteinExistence type="predicted"/>
<gene>
    <name evidence="1" type="ordered locus">Os01g0837401</name>
</gene>
<protein>
    <submittedName>
        <fullName evidence="1">Os01g0837401 protein</fullName>
    </submittedName>
</protein>
<dbReference type="Proteomes" id="UP000000763">
    <property type="component" value="Chromosome 1"/>
</dbReference>